<accession>Q2FLV5</accession>
<dbReference type="SMART" id="SM00327">
    <property type="entry name" value="VWA"/>
    <property type="match status" value="1"/>
</dbReference>
<gene>
    <name evidence="4" type="ordered locus">Mhun_0276</name>
</gene>
<dbReference type="PANTHER" id="PTHR35023">
    <property type="entry name" value="CHELATASE-RELATED"/>
    <property type="match status" value="1"/>
</dbReference>
<evidence type="ECO:0000313" key="5">
    <source>
        <dbReference type="Proteomes" id="UP000001941"/>
    </source>
</evidence>
<dbReference type="InterPro" id="IPR011704">
    <property type="entry name" value="ATPase_dyneun-rel_AAA"/>
</dbReference>
<evidence type="ECO:0000256" key="1">
    <source>
        <dbReference type="ARBA" id="ARBA00005799"/>
    </source>
</evidence>
<dbReference type="Proteomes" id="UP000001941">
    <property type="component" value="Chromosome"/>
</dbReference>
<dbReference type="InParanoid" id="Q2FLV5"/>
<dbReference type="InterPro" id="IPR052989">
    <property type="entry name" value="Mg-chelatase_DI-like"/>
</dbReference>
<dbReference type="CDD" id="cd00009">
    <property type="entry name" value="AAA"/>
    <property type="match status" value="1"/>
</dbReference>
<comment type="similarity">
    <text evidence="1">Belongs to the Mg-chelatase subunits D/I family.</text>
</comment>
<dbReference type="InterPro" id="IPR036465">
    <property type="entry name" value="vWFA_dom_sf"/>
</dbReference>
<feature type="region of interest" description="Disordered" evidence="2">
    <location>
        <begin position="275"/>
        <end position="335"/>
    </location>
</feature>
<dbReference type="EnsemblBacteria" id="ABD40047">
    <property type="protein sequence ID" value="ABD40047"/>
    <property type="gene ID" value="Mhun_0276"/>
</dbReference>
<dbReference type="Pfam" id="PF13519">
    <property type="entry name" value="VWA_2"/>
    <property type="match status" value="1"/>
</dbReference>
<dbReference type="Pfam" id="PF07728">
    <property type="entry name" value="AAA_5"/>
    <property type="match status" value="1"/>
</dbReference>
<dbReference type="PANTHER" id="PTHR35023:SF1">
    <property type="entry name" value="MG-PROTOPORPHYRIN IX CHELATASE"/>
    <property type="match status" value="1"/>
</dbReference>
<dbReference type="InterPro" id="IPR041702">
    <property type="entry name" value="BchD/ChlD_VWA"/>
</dbReference>
<dbReference type="SUPFAM" id="SSF52540">
    <property type="entry name" value="P-loop containing nucleoside triphosphate hydrolases"/>
    <property type="match status" value="1"/>
</dbReference>
<dbReference type="GO" id="GO:0005524">
    <property type="term" value="F:ATP binding"/>
    <property type="evidence" value="ECO:0007669"/>
    <property type="project" value="InterPro"/>
</dbReference>
<dbReference type="GO" id="GO:0016851">
    <property type="term" value="F:magnesium chelatase activity"/>
    <property type="evidence" value="ECO:0007669"/>
    <property type="project" value="UniProtKB-EC"/>
</dbReference>
<evidence type="ECO:0000313" key="4">
    <source>
        <dbReference type="EMBL" id="ABD40047.1"/>
    </source>
</evidence>
<feature type="domain" description="VWFA" evidence="3">
    <location>
        <begin position="436"/>
        <end position="575"/>
    </location>
</feature>
<dbReference type="Pfam" id="PF17863">
    <property type="entry name" value="AAA_lid_2"/>
    <property type="match status" value="1"/>
</dbReference>
<dbReference type="EC" id="6.6.1.1" evidence="4"/>
<dbReference type="Gene3D" id="3.40.50.410">
    <property type="entry name" value="von Willebrand factor, type A domain"/>
    <property type="match status" value="1"/>
</dbReference>
<sequence length="619" mass="68406">MFHEHEYFADIKGLNEAKLSLLLFLVSPVIRSLILIGGTGTGKSHLARLTKSVTDVKTVHLPQHATWDRVFGSIDITASLARGEKVIEHGLLKKADGGIVIMDDIHLMDHTLITAVLSAAETGMVKIERDGISSGYQTNFKIIATLNQDEGEISPHIIDRFSLCALCPAITDPLLRKQFLEKAIIRNPGNFIPDSKSSEKENQQREQILQAQHRYPYVQIPDGIMDLITSLATDLGVEGHRGDIAHSSAASALAALNERDQVSVDDISATLQVSLQHRRRDYQKEPQSSHDTDKNKSSPPEPENKKDGDGLPQDNRHEEGDQNESQQKQIPQAPAPDQVFTIGDIQFTKDLIVQKKNKNFHSMVKTGKKGSHQKISDSGRYFRSKNPSGKIYDIAFDATFRAAAPHQITRSNGTLALNISVQDIRVKERKRKSGRTIIFVVDSSGSMGAAKRMSAVKGAVLSLLKDAYINRDQVALISFRGPGAEVLLKPTRSGMTAYHQLAHLPTGGQTPLSSGIYTTVSLIRTIRRKNSHDEPFVIIISDGRANHARSDNDPVAEAWMAAAAARNEKAHYYVIDTECGYPRFFLAKKLAEHIGGTYTLLDTMNGEEIVQLVRQERGR</sequence>
<dbReference type="Gene3D" id="1.10.8.80">
    <property type="entry name" value="Magnesium chelatase subunit I, C-Terminal domain"/>
    <property type="match status" value="1"/>
</dbReference>
<dbReference type="PROSITE" id="PS50234">
    <property type="entry name" value="VWFA"/>
    <property type="match status" value="1"/>
</dbReference>
<dbReference type="GO" id="GO:0016887">
    <property type="term" value="F:ATP hydrolysis activity"/>
    <property type="evidence" value="ECO:0007669"/>
    <property type="project" value="InterPro"/>
</dbReference>
<dbReference type="CDD" id="cd01451">
    <property type="entry name" value="vWA_Magnesium_chelatase"/>
    <property type="match status" value="1"/>
</dbReference>
<dbReference type="KEGG" id="mhu:Mhun_0276"/>
<dbReference type="InterPro" id="IPR002035">
    <property type="entry name" value="VWF_A"/>
</dbReference>
<dbReference type="EMBL" id="CP000254">
    <property type="protein sequence ID" value="ABD40047.1"/>
    <property type="molecule type" value="Genomic_DNA"/>
</dbReference>
<dbReference type="AlphaFoldDB" id="Q2FLV5"/>
<dbReference type="RefSeq" id="WP_011447342.1">
    <property type="nucleotide sequence ID" value="NC_007796.1"/>
</dbReference>
<evidence type="ECO:0000256" key="2">
    <source>
        <dbReference type="SAM" id="MobiDB-lite"/>
    </source>
</evidence>
<evidence type="ECO:0000259" key="3">
    <source>
        <dbReference type="PROSITE" id="PS50234"/>
    </source>
</evidence>
<organism evidence="4 5">
    <name type="scientific">Methanospirillum hungatei JF-1 (strain ATCC 27890 / DSM 864 / NBRC 100397 / JF-1)</name>
    <dbReference type="NCBI Taxonomy" id="323259"/>
    <lineage>
        <taxon>Archaea</taxon>
        <taxon>Methanobacteriati</taxon>
        <taxon>Methanobacteriota</taxon>
        <taxon>Stenosarchaea group</taxon>
        <taxon>Methanomicrobia</taxon>
        <taxon>Methanomicrobiales</taxon>
        <taxon>Methanospirillaceae</taxon>
        <taxon>Methanospirillum</taxon>
    </lineage>
</organism>
<proteinExistence type="inferred from homology"/>
<dbReference type="InterPro" id="IPR041628">
    <property type="entry name" value="ChlI/MoxR_AAA_lid"/>
</dbReference>
<dbReference type="STRING" id="323259.Mhun_0276"/>
<dbReference type="eggNOG" id="arCOG00438">
    <property type="taxonomic scope" value="Archaea"/>
</dbReference>
<dbReference type="Gene3D" id="3.40.50.300">
    <property type="entry name" value="P-loop containing nucleotide triphosphate hydrolases"/>
    <property type="match status" value="1"/>
</dbReference>
<keyword evidence="4" id="KW-0436">Ligase</keyword>
<protein>
    <submittedName>
        <fullName evidence="4">Protoporphyrin IX magnesium-chelatase</fullName>
        <ecNumber evidence="4">6.6.1.1</ecNumber>
    </submittedName>
</protein>
<name>Q2FLV5_METHJ</name>
<dbReference type="HOGENOM" id="CLU_016684_6_0_2"/>
<keyword evidence="5" id="KW-1185">Reference proteome</keyword>
<feature type="compositionally biased region" description="Basic and acidic residues" evidence="2">
    <location>
        <begin position="282"/>
        <end position="320"/>
    </location>
</feature>
<dbReference type="InterPro" id="IPR027417">
    <property type="entry name" value="P-loop_NTPase"/>
</dbReference>
<dbReference type="GeneID" id="25393424"/>
<reference evidence="5" key="1">
    <citation type="journal article" date="2016" name="Stand. Genomic Sci.">
        <title>Complete genome sequence of Methanospirillum hungatei type strain JF1.</title>
        <authorList>
            <person name="Gunsalus R.P."/>
            <person name="Cook L.E."/>
            <person name="Crable B."/>
            <person name="Rohlin L."/>
            <person name="McDonald E."/>
            <person name="Mouttaki H."/>
            <person name="Sieber J.R."/>
            <person name="Poweleit N."/>
            <person name="Zhou H."/>
            <person name="Lapidus A.L."/>
            <person name="Daligault H.E."/>
            <person name="Land M."/>
            <person name="Gilna P."/>
            <person name="Ivanova N."/>
            <person name="Kyrpides N."/>
            <person name="Culley D.E."/>
            <person name="McInerney M.J."/>
        </authorList>
    </citation>
    <scope>NUCLEOTIDE SEQUENCE [LARGE SCALE GENOMIC DNA]</scope>
    <source>
        <strain evidence="5">ATCC 27890 / DSM 864 / NBRC 100397 / JF-1</strain>
    </source>
</reference>
<dbReference type="OrthoDB" id="78267at2157"/>
<dbReference type="SUPFAM" id="SSF53300">
    <property type="entry name" value="vWA-like"/>
    <property type="match status" value="1"/>
</dbReference>